<keyword evidence="2" id="KW-1185">Reference proteome</keyword>
<evidence type="ECO:0000256" key="1">
    <source>
        <dbReference type="SAM" id="Coils"/>
    </source>
</evidence>
<sequence length="303" mass="34534">FFDATPCNIAMECFHVKFIGHTGQLNRRFTLKFNRDEDVFQKLLARLSEYGYSTTSSATLVWIESDGNPTIVDSCEALLEAIDAISGSPMQLQLFENGYSSLHENDINKSRKVYVRFKDGELSRRFSLQITRDSTMFESLVDKLRECGYESNGRILVATEDDGCRTIVDDSESLSSILEALCSNTNENLSLELEFYMPSREYFERFKGETCNDCGERKSEATLTGSQFSNRTDPISSDSESFSRISRPESVLEQSVLDNDIQLQQLEATETFDRSGRIESKLRRLEKKVDELTAKVSQLCHQR</sequence>
<dbReference type="Proteomes" id="UP000887569">
    <property type="component" value="Unplaced"/>
</dbReference>
<reference evidence="3" key="1">
    <citation type="submission" date="2022-11" db="UniProtKB">
        <authorList>
            <consortium name="WormBaseParasite"/>
        </authorList>
    </citation>
    <scope>IDENTIFICATION</scope>
</reference>
<keyword evidence="1" id="KW-0175">Coiled coil</keyword>
<proteinExistence type="predicted"/>
<feature type="coiled-coil region" evidence="1">
    <location>
        <begin position="275"/>
        <end position="302"/>
    </location>
</feature>
<dbReference type="AlphaFoldDB" id="A0A915ANU5"/>
<protein>
    <submittedName>
        <fullName evidence="3">PB1 domain-containing protein</fullName>
    </submittedName>
</protein>
<organism evidence="2 3">
    <name type="scientific">Parascaris univalens</name>
    <name type="common">Nematode worm</name>
    <dbReference type="NCBI Taxonomy" id="6257"/>
    <lineage>
        <taxon>Eukaryota</taxon>
        <taxon>Metazoa</taxon>
        <taxon>Ecdysozoa</taxon>
        <taxon>Nematoda</taxon>
        <taxon>Chromadorea</taxon>
        <taxon>Rhabditida</taxon>
        <taxon>Spirurina</taxon>
        <taxon>Ascaridomorpha</taxon>
        <taxon>Ascaridoidea</taxon>
        <taxon>Ascarididae</taxon>
        <taxon>Parascaris</taxon>
    </lineage>
</organism>
<evidence type="ECO:0000313" key="2">
    <source>
        <dbReference type="Proteomes" id="UP000887569"/>
    </source>
</evidence>
<dbReference type="WBParaSite" id="PgR012_g137_t01">
    <property type="protein sequence ID" value="PgR012_g137_t01"/>
    <property type="gene ID" value="PgR012_g137"/>
</dbReference>
<evidence type="ECO:0000313" key="3">
    <source>
        <dbReference type="WBParaSite" id="PgR012_g137_t01"/>
    </source>
</evidence>
<accession>A0A915ANU5</accession>
<name>A0A915ANU5_PARUN</name>